<evidence type="ECO:0000256" key="1">
    <source>
        <dbReference type="ARBA" id="ARBA00022670"/>
    </source>
</evidence>
<keyword evidence="3 6" id="KW-0378">Hydrolase</keyword>
<evidence type="ECO:0000256" key="7">
    <source>
        <dbReference type="SAM" id="Phobius"/>
    </source>
</evidence>
<dbReference type="Pfam" id="PF01435">
    <property type="entry name" value="Peptidase_M48"/>
    <property type="match status" value="1"/>
</dbReference>
<feature type="domain" description="Peptidase M48" evidence="8">
    <location>
        <begin position="100"/>
        <end position="179"/>
    </location>
</feature>
<evidence type="ECO:0000256" key="2">
    <source>
        <dbReference type="ARBA" id="ARBA00022723"/>
    </source>
</evidence>
<dbReference type="PANTHER" id="PTHR34978:SF3">
    <property type="entry name" value="SLR0241 PROTEIN"/>
    <property type="match status" value="1"/>
</dbReference>
<evidence type="ECO:0000256" key="5">
    <source>
        <dbReference type="ARBA" id="ARBA00023049"/>
    </source>
</evidence>
<gene>
    <name evidence="9" type="ORF">GCM10009789_68480</name>
</gene>
<dbReference type="Gene3D" id="3.30.2010.10">
    <property type="entry name" value="Metalloproteases ('zincins'), catalytic domain"/>
    <property type="match status" value="1"/>
</dbReference>
<evidence type="ECO:0000259" key="8">
    <source>
        <dbReference type="Pfam" id="PF01435"/>
    </source>
</evidence>
<accession>A0ABN2EDY0</accession>
<dbReference type="InterPro" id="IPR052173">
    <property type="entry name" value="Beta-lactam_resp_regulator"/>
</dbReference>
<keyword evidence="4 6" id="KW-0862">Zinc</keyword>
<keyword evidence="5 6" id="KW-0482">Metalloprotease</keyword>
<evidence type="ECO:0000256" key="4">
    <source>
        <dbReference type="ARBA" id="ARBA00022833"/>
    </source>
</evidence>
<organism evidence="9 10">
    <name type="scientific">Kribbella sancticallisti</name>
    <dbReference type="NCBI Taxonomy" id="460087"/>
    <lineage>
        <taxon>Bacteria</taxon>
        <taxon>Bacillati</taxon>
        <taxon>Actinomycetota</taxon>
        <taxon>Actinomycetes</taxon>
        <taxon>Propionibacteriales</taxon>
        <taxon>Kribbellaceae</taxon>
        <taxon>Kribbella</taxon>
    </lineage>
</organism>
<comment type="cofactor">
    <cofactor evidence="6">
        <name>Zn(2+)</name>
        <dbReference type="ChEBI" id="CHEBI:29105"/>
    </cofactor>
    <text evidence="6">Binds 1 zinc ion per subunit.</text>
</comment>
<keyword evidence="1 6" id="KW-0645">Protease</keyword>
<comment type="similarity">
    <text evidence="6">Belongs to the peptidase M48 family.</text>
</comment>
<comment type="caution">
    <text evidence="9">The sequence shown here is derived from an EMBL/GenBank/DDBJ whole genome shotgun (WGS) entry which is preliminary data.</text>
</comment>
<evidence type="ECO:0000256" key="6">
    <source>
        <dbReference type="RuleBase" id="RU003983"/>
    </source>
</evidence>
<feature type="transmembrane region" description="Helical" evidence="7">
    <location>
        <begin position="73"/>
        <end position="93"/>
    </location>
</feature>
<keyword evidence="7" id="KW-1133">Transmembrane helix</keyword>
<feature type="transmembrane region" description="Helical" evidence="7">
    <location>
        <begin position="263"/>
        <end position="288"/>
    </location>
</feature>
<evidence type="ECO:0000313" key="10">
    <source>
        <dbReference type="Proteomes" id="UP001500393"/>
    </source>
</evidence>
<name>A0ABN2EDY0_9ACTN</name>
<proteinExistence type="inferred from homology"/>
<dbReference type="CDD" id="cd07326">
    <property type="entry name" value="M56_BlaR1_MecR1_like"/>
    <property type="match status" value="1"/>
</dbReference>
<dbReference type="Proteomes" id="UP001500393">
    <property type="component" value="Unassembled WGS sequence"/>
</dbReference>
<evidence type="ECO:0000256" key="3">
    <source>
        <dbReference type="ARBA" id="ARBA00022801"/>
    </source>
</evidence>
<protein>
    <recommendedName>
        <fullName evidence="8">Peptidase M48 domain-containing protein</fullName>
    </recommendedName>
</protein>
<dbReference type="InterPro" id="IPR001915">
    <property type="entry name" value="Peptidase_M48"/>
</dbReference>
<evidence type="ECO:0000313" key="9">
    <source>
        <dbReference type="EMBL" id="GAA1604813.1"/>
    </source>
</evidence>
<sequence length="294" mass="30907">MRAAEWPARAPRLAIATWHALAASVLSSVLFGAAALSVRLHLVSTDLADIFHVCVTNLQAAYATPGGAATTTLALVVMVAVAARAGWGVTTILRRAARQRRRQRQILGLVACHDPEFDILVLEHPAPSAFCLPGRGHRVVVTSAALGLLSRTELAAVLAHEQAHLAGRHHLLVAISQGLARAFPGVPVFTWGHVQVRRLVELAADDRACRRHRPSSVANAILLLADAAPPAAALALGGEATELRLRRLTGRQFPLRRGMHSTLAGLVAGVLVAPAVIAAVPALIAAGMDYCGLT</sequence>
<dbReference type="EMBL" id="BAAAOS010000054">
    <property type="protein sequence ID" value="GAA1604813.1"/>
    <property type="molecule type" value="Genomic_DNA"/>
</dbReference>
<reference evidence="9 10" key="1">
    <citation type="journal article" date="2019" name="Int. J. Syst. Evol. Microbiol.">
        <title>The Global Catalogue of Microorganisms (GCM) 10K type strain sequencing project: providing services to taxonomists for standard genome sequencing and annotation.</title>
        <authorList>
            <consortium name="The Broad Institute Genomics Platform"/>
            <consortium name="The Broad Institute Genome Sequencing Center for Infectious Disease"/>
            <person name="Wu L."/>
            <person name="Ma J."/>
        </authorList>
    </citation>
    <scope>NUCLEOTIDE SEQUENCE [LARGE SCALE GENOMIC DNA]</scope>
    <source>
        <strain evidence="9 10">JCM 14969</strain>
    </source>
</reference>
<dbReference type="PANTHER" id="PTHR34978">
    <property type="entry name" value="POSSIBLE SENSOR-TRANSDUCER PROTEIN BLAR"/>
    <property type="match status" value="1"/>
</dbReference>
<keyword evidence="10" id="KW-1185">Reference proteome</keyword>
<keyword evidence="2" id="KW-0479">Metal-binding</keyword>
<keyword evidence="7" id="KW-0812">Transmembrane</keyword>
<keyword evidence="7" id="KW-0472">Membrane</keyword>